<accession>A0A225SPB1</accession>
<keyword evidence="1" id="KW-0812">Transmembrane</keyword>
<evidence type="ECO:0000313" key="2">
    <source>
        <dbReference type="EMBL" id="OWY32859.1"/>
    </source>
</evidence>
<comment type="caution">
    <text evidence="2">The sequence shown here is derived from an EMBL/GenBank/DDBJ whole genome shotgun (WGS) entry which is preliminary data.</text>
</comment>
<dbReference type="Proteomes" id="UP000214747">
    <property type="component" value="Unassembled WGS sequence"/>
</dbReference>
<keyword evidence="1" id="KW-0472">Membrane</keyword>
<evidence type="ECO:0000313" key="3">
    <source>
        <dbReference type="Proteomes" id="UP000214747"/>
    </source>
</evidence>
<keyword evidence="3" id="KW-1185">Reference proteome</keyword>
<reference evidence="2 3" key="1">
    <citation type="journal article" date="2010" name="Int. J. Syst. Evol. Microbiol.">
        <title>Reclassification of Herbaspirillum putei as a later heterotypic synonym of Herbaspirillum huttiense, with the description of H. huttiense subsp. huttiense subsp. nov. and H. huttiense subsp. putei subsp. nov., comb. nov., and description of Herbaspirillum aquaticum sp. nov.</title>
        <authorList>
            <person name="Dobritsa A.P."/>
            <person name="Reddy M.C."/>
            <person name="Samadpour M."/>
        </authorList>
    </citation>
    <scope>NUCLEOTIDE SEQUENCE [LARGE SCALE GENOMIC DNA]</scope>
    <source>
        <strain evidence="2 3">IEH 4430</strain>
    </source>
</reference>
<gene>
    <name evidence="2" type="ORF">CEJ45_19375</name>
</gene>
<dbReference type="EMBL" id="NJGV01000022">
    <property type="protein sequence ID" value="OWY32859.1"/>
    <property type="molecule type" value="Genomic_DNA"/>
</dbReference>
<protein>
    <submittedName>
        <fullName evidence="2">Uncharacterized protein</fullName>
    </submittedName>
</protein>
<organism evidence="2 3">
    <name type="scientific">Herbaspirillum aquaticum</name>
    <dbReference type="NCBI Taxonomy" id="568783"/>
    <lineage>
        <taxon>Bacteria</taxon>
        <taxon>Pseudomonadati</taxon>
        <taxon>Pseudomonadota</taxon>
        <taxon>Betaproteobacteria</taxon>
        <taxon>Burkholderiales</taxon>
        <taxon>Oxalobacteraceae</taxon>
        <taxon>Herbaspirillum</taxon>
    </lineage>
</organism>
<keyword evidence="1" id="KW-1133">Transmembrane helix</keyword>
<proteinExistence type="predicted"/>
<dbReference type="AlphaFoldDB" id="A0A225SPB1"/>
<evidence type="ECO:0000256" key="1">
    <source>
        <dbReference type="SAM" id="Phobius"/>
    </source>
</evidence>
<name>A0A225SPB1_9BURK</name>
<sequence length="168" mass="19192">MADEQEMIVRMTRMETMMDGFREGQADIKDMLRRFLATQEIVTQHGEAIKALLDSDQRMVLRMDSHSQWQAQHEELTGRTLEKIDLKFDAKIDDVWKSQRAGFAEIATFQNRLRGGMVVTYALLGIIGTVCMAGGSWLINTVNKAEQINLVQAQELSELRRMVTKEGK</sequence>
<feature type="transmembrane region" description="Helical" evidence="1">
    <location>
        <begin position="118"/>
        <end position="139"/>
    </location>
</feature>
<dbReference type="RefSeq" id="WP_088756667.1">
    <property type="nucleotide sequence ID" value="NZ_NJGV01000022.1"/>
</dbReference>